<keyword evidence="11" id="KW-0832">Ubl conjugation</keyword>
<evidence type="ECO:0000256" key="6">
    <source>
        <dbReference type="ARBA" id="ARBA00022499"/>
    </source>
</evidence>
<evidence type="ECO:0000256" key="16">
    <source>
        <dbReference type="ARBA" id="ARBA00023273"/>
    </source>
</evidence>
<dbReference type="PANTHER" id="PTHR14167">
    <property type="entry name" value="SH3 DOMAIN-CONTAINING"/>
    <property type="match status" value="1"/>
</dbReference>
<feature type="compositionally biased region" description="Basic and acidic residues" evidence="23">
    <location>
        <begin position="363"/>
        <end position="386"/>
    </location>
</feature>
<dbReference type="GO" id="GO:0017124">
    <property type="term" value="F:SH3 domain binding"/>
    <property type="evidence" value="ECO:0007669"/>
    <property type="project" value="UniProtKB-KW"/>
</dbReference>
<accession>A0A2J8RKN9</accession>
<feature type="region of interest" description="Disordered" evidence="23">
    <location>
        <begin position="238"/>
        <end position="265"/>
    </location>
</feature>
<organism evidence="25">
    <name type="scientific">Pongo abelii</name>
    <name type="common">Sumatran orangutan</name>
    <name type="synonym">Pongo pygmaeus abelii</name>
    <dbReference type="NCBI Taxonomy" id="9601"/>
    <lineage>
        <taxon>Eukaryota</taxon>
        <taxon>Metazoa</taxon>
        <taxon>Chordata</taxon>
        <taxon>Craniata</taxon>
        <taxon>Vertebrata</taxon>
        <taxon>Euteleostomi</taxon>
        <taxon>Mammalia</taxon>
        <taxon>Eutheria</taxon>
        <taxon>Euarchontoglires</taxon>
        <taxon>Primates</taxon>
        <taxon>Haplorrhini</taxon>
        <taxon>Catarrhini</taxon>
        <taxon>Hominidae</taxon>
        <taxon>Pongo</taxon>
    </lineage>
</organism>
<comment type="function">
    <text evidence="18">Seems to act as an adapter protein between membrane proteins and the actin cytoskeleton. In collaboration with CBLC, modulates the rate of RET turnover and may act as regulatory checkpoint that limits the potency of GDNF on neuronal survival. Controls CBLC function, converting it from an inhibitor to a promoter of RET degradation. May play a role in receptor clustering and cytoskeletal polarity in the junction between T-cell and antigen-presenting cell. May anchor the podocyte slit diaphragm to the actin cytoskeleton in renal glomerolus. Also required for cytokinesis. Plays a role in epithelial cell junctions formation.</text>
</comment>
<dbReference type="CDD" id="cd12053">
    <property type="entry name" value="SH3_CD2AP_1"/>
    <property type="match status" value="1"/>
</dbReference>
<dbReference type="Pfam" id="PF00018">
    <property type="entry name" value="SH3_1"/>
    <property type="match status" value="1"/>
</dbReference>
<keyword evidence="15" id="KW-0206">Cytoskeleton</keyword>
<evidence type="ECO:0000256" key="4">
    <source>
        <dbReference type="ARBA" id="ARBA00022443"/>
    </source>
</evidence>
<dbReference type="GO" id="GO:0005856">
    <property type="term" value="C:cytoskeleton"/>
    <property type="evidence" value="ECO:0007669"/>
    <property type="project" value="UniProtKB-SubCell"/>
</dbReference>
<feature type="domain" description="SH3" evidence="24">
    <location>
        <begin position="276"/>
        <end position="337"/>
    </location>
</feature>
<dbReference type="Gene3D" id="2.30.30.40">
    <property type="entry name" value="SH3 Domains"/>
    <property type="match status" value="3"/>
</dbReference>
<dbReference type="InterPro" id="IPR001452">
    <property type="entry name" value="SH3_domain"/>
</dbReference>
<dbReference type="Pfam" id="PF14604">
    <property type="entry name" value="SH3_9"/>
    <property type="match status" value="2"/>
</dbReference>
<evidence type="ECO:0000313" key="25">
    <source>
        <dbReference type="EMBL" id="PNJ09088.1"/>
    </source>
</evidence>
<dbReference type="PRINTS" id="PR00452">
    <property type="entry name" value="SH3DOMAIN"/>
</dbReference>
<gene>
    <name evidence="25" type="ORF">CR201_G0050212</name>
</gene>
<evidence type="ECO:0000256" key="22">
    <source>
        <dbReference type="SAM" id="Coils"/>
    </source>
</evidence>
<keyword evidence="4 21" id="KW-0728">SH3 domain</keyword>
<dbReference type="AlphaFoldDB" id="A0A2J8RKN9"/>
<keyword evidence="12" id="KW-0965">Cell junction</keyword>
<proteinExistence type="predicted"/>
<evidence type="ECO:0000256" key="1">
    <source>
        <dbReference type="ARBA" id="ARBA00004245"/>
    </source>
</evidence>
<feature type="compositionally biased region" description="Polar residues" evidence="23">
    <location>
        <begin position="405"/>
        <end position="414"/>
    </location>
</feature>
<evidence type="ECO:0000256" key="19">
    <source>
        <dbReference type="ARBA" id="ARBA00065859"/>
    </source>
</evidence>
<dbReference type="GO" id="GO:0051301">
    <property type="term" value="P:cell division"/>
    <property type="evidence" value="ECO:0007669"/>
    <property type="project" value="UniProtKB-KW"/>
</dbReference>
<feature type="domain" description="SH3" evidence="24">
    <location>
        <begin position="1"/>
        <end position="59"/>
    </location>
</feature>
<dbReference type="GO" id="GO:0001726">
    <property type="term" value="C:ruffle"/>
    <property type="evidence" value="ECO:0007669"/>
    <property type="project" value="UniProtKB-SubCell"/>
</dbReference>
<keyword evidence="14 22" id="KW-0175">Coiled coil</keyword>
<comment type="subcellular location">
    <subcellularLocation>
        <location evidence="2">Cell junction</location>
    </subcellularLocation>
    <subcellularLocation>
        <location evidence="3">Cell projection</location>
        <location evidence="3">Ruffle</location>
    </subcellularLocation>
    <subcellularLocation>
        <location evidence="1">Cytoplasm</location>
        <location evidence="1">Cytoskeleton</location>
    </subcellularLocation>
</comment>
<evidence type="ECO:0000259" key="24">
    <source>
        <dbReference type="PROSITE" id="PS50002"/>
    </source>
</evidence>
<evidence type="ECO:0000256" key="18">
    <source>
        <dbReference type="ARBA" id="ARBA00056655"/>
    </source>
</evidence>
<dbReference type="InterPro" id="IPR035775">
    <property type="entry name" value="CD2AP_SH3_1"/>
</dbReference>
<evidence type="ECO:0000256" key="23">
    <source>
        <dbReference type="SAM" id="MobiDB-lite"/>
    </source>
</evidence>
<evidence type="ECO:0000256" key="12">
    <source>
        <dbReference type="ARBA" id="ARBA00022949"/>
    </source>
</evidence>
<evidence type="ECO:0000256" key="2">
    <source>
        <dbReference type="ARBA" id="ARBA00004282"/>
    </source>
</evidence>
<evidence type="ECO:0000256" key="9">
    <source>
        <dbReference type="ARBA" id="ARBA00022737"/>
    </source>
</evidence>
<evidence type="ECO:0000256" key="21">
    <source>
        <dbReference type="PROSITE-ProRule" id="PRU00192"/>
    </source>
</evidence>
<dbReference type="GO" id="GO:0070161">
    <property type="term" value="C:anchoring junction"/>
    <property type="evidence" value="ECO:0007669"/>
    <property type="project" value="UniProtKB-SubCell"/>
</dbReference>
<evidence type="ECO:0000256" key="13">
    <source>
        <dbReference type="ARBA" id="ARBA00023036"/>
    </source>
</evidence>
<protein>
    <recommendedName>
        <fullName evidence="20">CD2-associated protein</fullName>
    </recommendedName>
</protein>
<keyword evidence="8" id="KW-0132">Cell division</keyword>
<evidence type="ECO:0000256" key="7">
    <source>
        <dbReference type="ARBA" id="ARBA00022553"/>
    </source>
</evidence>
<dbReference type="InterPro" id="IPR035777">
    <property type="entry name" value="CD2AP_SH3_3"/>
</dbReference>
<dbReference type="FunFam" id="2.30.30.40:FF:000072">
    <property type="entry name" value="Unconventional Myosin IB"/>
    <property type="match status" value="1"/>
</dbReference>
<keyword evidence="5" id="KW-0963">Cytoplasm</keyword>
<dbReference type="SUPFAM" id="SSF50044">
    <property type="entry name" value="SH3-domain"/>
    <property type="match status" value="3"/>
</dbReference>
<dbReference type="CDD" id="cd12056">
    <property type="entry name" value="SH3_CD2AP_3"/>
    <property type="match status" value="1"/>
</dbReference>
<evidence type="ECO:0000256" key="11">
    <source>
        <dbReference type="ARBA" id="ARBA00022843"/>
    </source>
</evidence>
<dbReference type="InterPro" id="IPR035776">
    <property type="entry name" value="CD2AP_SH_2"/>
</dbReference>
<feature type="compositionally biased region" description="Pro residues" evidence="23">
    <location>
        <begin position="348"/>
        <end position="358"/>
    </location>
</feature>
<dbReference type="FunFam" id="2.30.30.40:FF:000094">
    <property type="entry name" value="SH3 domain-containing kinase-binding protein 1"/>
    <property type="match status" value="1"/>
</dbReference>
<dbReference type="GO" id="GO:0007015">
    <property type="term" value="P:actin filament organization"/>
    <property type="evidence" value="ECO:0007669"/>
    <property type="project" value="TreeGrafter"/>
</dbReference>
<dbReference type="SMART" id="SM00326">
    <property type="entry name" value="SH3"/>
    <property type="match status" value="3"/>
</dbReference>
<sequence length="646" mass="72213">MVDYIVEYDYDAVHDDELTIRVGEIIRNVKKLQEEGWLEGELNGRRGMFPDNFVKEIKRETEFKDDSLPIKRERHGNVASLVQRISTYGLPAGGIQPHPQTKNIKKKTKKRQCKVLFEYIPQNEDELVLKVGDIIDINEEVEEGWWSGTLNNKLGLFPSNFVKELEVTDDGETHEAQDDSGVILQKQIIVSETVLTGPTSPIPSLGNVSETAPGSITQPKKIRGIGFGDIFKEGSVKLRTRTSSSETEEKKPEKPLILQSLGPKTQSVEITKTDTEAKEYCRTLFAYEGTNEDELTFKEGEIIHLISKETGEAGWWKGELNGKEGVFPDNFAVQINELDKDFPKPKKPPPPAKAPAPKPELLAAEKKYFSLKPEEKDEKSTLEQKPSKPAAPQVPPKKPTPPTKANNLLRSSGTMYPKRPEKPVPPPPPIAKINGEVSTISSKFETEPVSKPKLDSEQLPLRPKSVDFDSLTVRTSKETDVVNFDDIASSENLLHLTANRPKMPGRRLPGRFNGGHSPTHSPEKILKLPKEEDSANLKPSELKKDTCYSPKPSVYLSTPSSASKANTTAFLTPLEIKAKVETDDVKKNSLDELRAQIIELLCIVEALKKDHGKELEKLRKDLEEEKAMRSNLEMEIEKLKKAVVSS</sequence>
<keyword evidence="9" id="KW-0677">Repeat</keyword>
<feature type="coiled-coil region" evidence="22">
    <location>
        <begin position="590"/>
        <end position="642"/>
    </location>
</feature>
<evidence type="ECO:0000256" key="8">
    <source>
        <dbReference type="ARBA" id="ARBA00022618"/>
    </source>
</evidence>
<evidence type="ECO:0000256" key="14">
    <source>
        <dbReference type="ARBA" id="ARBA00023054"/>
    </source>
</evidence>
<name>A0A2J8RKN9_PONAB</name>
<dbReference type="CDD" id="cd12054">
    <property type="entry name" value="SH3_CD2AP_2"/>
    <property type="match status" value="1"/>
</dbReference>
<dbReference type="PROSITE" id="PS50002">
    <property type="entry name" value="SH3"/>
    <property type="match status" value="3"/>
</dbReference>
<dbReference type="EMBL" id="NDHI03003678">
    <property type="protein sequence ID" value="PNJ09088.1"/>
    <property type="molecule type" value="Genomic_DNA"/>
</dbReference>
<keyword evidence="17" id="KW-0131">Cell cycle</keyword>
<evidence type="ECO:0000256" key="3">
    <source>
        <dbReference type="ARBA" id="ARBA00004466"/>
    </source>
</evidence>
<evidence type="ECO:0000256" key="15">
    <source>
        <dbReference type="ARBA" id="ARBA00023212"/>
    </source>
</evidence>
<feature type="region of interest" description="Disordered" evidence="23">
    <location>
        <begin position="340"/>
        <end position="461"/>
    </location>
</feature>
<reference evidence="25" key="1">
    <citation type="submission" date="2017-12" db="EMBL/GenBank/DDBJ databases">
        <title>High-resolution comparative analysis of great ape genomes.</title>
        <authorList>
            <person name="Pollen A."/>
            <person name="Hastie A."/>
            <person name="Hormozdiari F."/>
            <person name="Dougherty M."/>
            <person name="Liu R."/>
            <person name="Chaisson M."/>
            <person name="Hoppe E."/>
            <person name="Hill C."/>
            <person name="Pang A."/>
            <person name="Hillier L."/>
            <person name="Baker C."/>
            <person name="Armstrong J."/>
            <person name="Shendure J."/>
            <person name="Paten B."/>
            <person name="Wilson R."/>
            <person name="Chao H."/>
            <person name="Schneider V."/>
            <person name="Ventura M."/>
            <person name="Kronenberg Z."/>
            <person name="Murali S."/>
            <person name="Gordon D."/>
            <person name="Cantsilieris S."/>
            <person name="Munson K."/>
            <person name="Nelson B."/>
            <person name="Raja A."/>
            <person name="Underwood J."/>
            <person name="Diekhans M."/>
            <person name="Fiddes I."/>
            <person name="Haussler D."/>
            <person name="Eichler E."/>
        </authorList>
    </citation>
    <scope>NUCLEOTIDE SEQUENCE [LARGE SCALE GENOMIC DNA]</scope>
    <source>
        <strain evidence="25">Susie</strain>
    </source>
</reference>
<comment type="subunit">
    <text evidence="19">(Microbial infection) Interacts (via SH3 domains) with Chikungunya virus non-structural protein 3 (via C-terminus); this interaction plays a role in initiation of viral replication.</text>
</comment>
<keyword evidence="7" id="KW-0597">Phosphoprotein</keyword>
<feature type="compositionally biased region" description="Pro residues" evidence="23">
    <location>
        <begin position="392"/>
        <end position="402"/>
    </location>
</feature>
<dbReference type="GO" id="GO:0016477">
    <property type="term" value="P:cell migration"/>
    <property type="evidence" value="ECO:0007669"/>
    <property type="project" value="TreeGrafter"/>
</dbReference>
<keyword evidence="16" id="KW-0966">Cell projection</keyword>
<comment type="caution">
    <text evidence="25">The sequence shown here is derived from an EMBL/GenBank/DDBJ whole genome shotgun (WGS) entry which is preliminary data.</text>
</comment>
<keyword evidence="10" id="KW-0498">Mitosis</keyword>
<dbReference type="InterPro" id="IPR036028">
    <property type="entry name" value="SH3-like_dom_sf"/>
</dbReference>
<evidence type="ECO:0000256" key="20">
    <source>
        <dbReference type="ARBA" id="ARBA00069668"/>
    </source>
</evidence>
<evidence type="ECO:0000256" key="17">
    <source>
        <dbReference type="ARBA" id="ARBA00023306"/>
    </source>
</evidence>
<feature type="compositionally biased region" description="Basic and acidic residues" evidence="23">
    <location>
        <begin position="444"/>
        <end position="456"/>
    </location>
</feature>
<dbReference type="InterPro" id="IPR050384">
    <property type="entry name" value="Endophilin_SH3RF"/>
</dbReference>
<feature type="domain" description="SH3" evidence="24">
    <location>
        <begin position="108"/>
        <end position="167"/>
    </location>
</feature>
<dbReference type="PANTHER" id="PTHR14167:SF23">
    <property type="entry name" value="CD2-ASSOCIATED PROTEIN"/>
    <property type="match status" value="1"/>
</dbReference>
<keyword evidence="13" id="KW-0729">SH3-binding</keyword>
<dbReference type="FunFam" id="2.30.30.40:FF:000112">
    <property type="entry name" value="SH3 domain-containing kinase-binding protein 1"/>
    <property type="match status" value="1"/>
</dbReference>
<dbReference type="GO" id="GO:0032991">
    <property type="term" value="C:protein-containing complex"/>
    <property type="evidence" value="ECO:0007669"/>
    <property type="project" value="UniProtKB-ARBA"/>
</dbReference>
<evidence type="ECO:0000256" key="10">
    <source>
        <dbReference type="ARBA" id="ARBA00022776"/>
    </source>
</evidence>
<keyword evidence="6" id="KW-1017">Isopeptide bond</keyword>
<evidence type="ECO:0000256" key="5">
    <source>
        <dbReference type="ARBA" id="ARBA00022490"/>
    </source>
</evidence>